<evidence type="ECO:0000259" key="2">
    <source>
        <dbReference type="Pfam" id="PF00534"/>
    </source>
</evidence>
<dbReference type="PANTHER" id="PTHR46401:SF2">
    <property type="entry name" value="GLYCOSYLTRANSFERASE WBBK-RELATED"/>
    <property type="match status" value="1"/>
</dbReference>
<reference evidence="4" key="1">
    <citation type="submission" date="2016-10" db="EMBL/GenBank/DDBJ databases">
        <authorList>
            <person name="Varghese N."/>
            <person name="Submissions S."/>
        </authorList>
    </citation>
    <scope>NUCLEOTIDE SEQUENCE [LARGE SCALE GENOMIC DNA]</scope>
    <source>
        <strain evidence="4">SUR2</strain>
    </source>
</reference>
<dbReference type="GO" id="GO:0009103">
    <property type="term" value="P:lipopolysaccharide biosynthetic process"/>
    <property type="evidence" value="ECO:0007669"/>
    <property type="project" value="TreeGrafter"/>
</dbReference>
<dbReference type="Proteomes" id="UP000182034">
    <property type="component" value="Unassembled WGS sequence"/>
</dbReference>
<dbReference type="Pfam" id="PF00534">
    <property type="entry name" value="Glycos_transf_1"/>
    <property type="match status" value="1"/>
</dbReference>
<organism evidence="3 4">
    <name type="scientific">Chryseobacterium limigenitum</name>
    <dbReference type="NCBI Taxonomy" id="1612149"/>
    <lineage>
        <taxon>Bacteria</taxon>
        <taxon>Pseudomonadati</taxon>
        <taxon>Bacteroidota</taxon>
        <taxon>Flavobacteriia</taxon>
        <taxon>Flavobacteriales</taxon>
        <taxon>Weeksellaceae</taxon>
        <taxon>Chryseobacterium group</taxon>
        <taxon>Chryseobacterium</taxon>
    </lineage>
</organism>
<dbReference type="InterPro" id="IPR001296">
    <property type="entry name" value="Glyco_trans_1"/>
</dbReference>
<dbReference type="CDD" id="cd03794">
    <property type="entry name" value="GT4_WbuB-like"/>
    <property type="match status" value="1"/>
</dbReference>
<protein>
    <submittedName>
        <fullName evidence="3">Glycosyltransferase involved in cell wall bisynthesis</fullName>
    </submittedName>
</protein>
<keyword evidence="4" id="KW-1185">Reference proteome</keyword>
<proteinExistence type="predicted"/>
<dbReference type="GO" id="GO:0016757">
    <property type="term" value="F:glycosyltransferase activity"/>
    <property type="evidence" value="ECO:0007669"/>
    <property type="project" value="InterPro"/>
</dbReference>
<dbReference type="SUPFAM" id="SSF53756">
    <property type="entry name" value="UDP-Glycosyltransferase/glycogen phosphorylase"/>
    <property type="match status" value="1"/>
</dbReference>
<evidence type="ECO:0000313" key="4">
    <source>
        <dbReference type="Proteomes" id="UP000182034"/>
    </source>
</evidence>
<evidence type="ECO:0000256" key="1">
    <source>
        <dbReference type="ARBA" id="ARBA00022679"/>
    </source>
</evidence>
<dbReference type="EMBL" id="FPKW01000003">
    <property type="protein sequence ID" value="SFZ92177.1"/>
    <property type="molecule type" value="Genomic_DNA"/>
</dbReference>
<name>A0A1K2IIC7_9FLAO</name>
<accession>A0A1K2IIC7</accession>
<evidence type="ECO:0000313" key="3">
    <source>
        <dbReference type="EMBL" id="SFZ92177.1"/>
    </source>
</evidence>
<dbReference type="OrthoDB" id="9811902at2"/>
<dbReference type="STRING" id="1612149.SAMN05216324_103148"/>
<dbReference type="AlphaFoldDB" id="A0A1K2IIC7"/>
<sequence length="402" mass="46882">MNVLFLTLVKIETLQQRSIYHDLMREFSNHEHHLYIVSPTERREKQKSTIKTEGNTKFLNVRTLNIQKTNFIEKGLSTISIEKLFLRAIKKRFFDVKFDLILYSTPPITFTNLIKYFKERDNVKTYLLLKDIFPQNAVDMKFISKKGIIYRYFRNKEKDLYNISDKIGCMSKANADYVLNHNPYIPNNKVEINPNSIEIQLFNDVSNEDKVKIKTKYKIPDNRKIFIYGGSLGKPQGIDFLLQTLDAKKNDERLFFIIVGSGTEYNKIESWVSINNPQNTILLSALPKSDFDLLIRVCDVGLIFLHKDFTIPNYPSRLLSYLEFKMPIIAATDNNTDIGTDIVNNGCGIAVYSDDIHQMTEAINSLIEMAPEKFEEMRQKSWDFLVNDFKVEDSYQKIINIK</sequence>
<dbReference type="RefSeq" id="WP_072408024.1">
    <property type="nucleotide sequence ID" value="NZ_FPKW01000003.1"/>
</dbReference>
<feature type="domain" description="Glycosyl transferase family 1" evidence="2">
    <location>
        <begin position="212"/>
        <end position="378"/>
    </location>
</feature>
<dbReference type="PANTHER" id="PTHR46401">
    <property type="entry name" value="GLYCOSYLTRANSFERASE WBBK-RELATED"/>
    <property type="match status" value="1"/>
</dbReference>
<dbReference type="Gene3D" id="3.40.50.2000">
    <property type="entry name" value="Glycogen Phosphorylase B"/>
    <property type="match status" value="2"/>
</dbReference>
<gene>
    <name evidence="3" type="ORF">SAMN05216324_103148</name>
</gene>
<keyword evidence="1 3" id="KW-0808">Transferase</keyword>